<evidence type="ECO:0000256" key="2">
    <source>
        <dbReference type="ARBA" id="ARBA00004908"/>
    </source>
</evidence>
<keyword evidence="10" id="KW-0436">Ligase</keyword>
<evidence type="ECO:0000256" key="5">
    <source>
        <dbReference type="ARBA" id="ARBA00022857"/>
    </source>
</evidence>
<proteinExistence type="inferred from homology"/>
<evidence type="ECO:0000256" key="6">
    <source>
        <dbReference type="ARBA" id="ARBA00023002"/>
    </source>
</evidence>
<evidence type="ECO:0000256" key="4">
    <source>
        <dbReference type="ARBA" id="ARBA00013020"/>
    </source>
</evidence>
<dbReference type="EC" id="1.2.1.50" evidence="4"/>
<dbReference type="OrthoDB" id="580775at2"/>
<dbReference type="PATRIC" id="fig|1544413.3.peg.1689"/>
<dbReference type="EMBL" id="LKEV01000005">
    <property type="protein sequence ID" value="KQB85940.1"/>
    <property type="molecule type" value="Genomic_DNA"/>
</dbReference>
<comment type="catalytic activity">
    <reaction evidence="8">
        <text>a long-chain fatty aldehyde + NADP(+) + CoA = a long-chain fatty acyl-CoA + NADPH + H(+)</text>
        <dbReference type="Rhea" id="RHEA:15437"/>
        <dbReference type="ChEBI" id="CHEBI:15378"/>
        <dbReference type="ChEBI" id="CHEBI:17176"/>
        <dbReference type="ChEBI" id="CHEBI:57287"/>
        <dbReference type="ChEBI" id="CHEBI:57783"/>
        <dbReference type="ChEBI" id="CHEBI:58349"/>
        <dbReference type="ChEBI" id="CHEBI:83139"/>
        <dbReference type="EC" id="1.2.1.50"/>
    </reaction>
</comment>
<dbReference type="GO" id="GO:0008218">
    <property type="term" value="P:bioluminescence"/>
    <property type="evidence" value="ECO:0007669"/>
    <property type="project" value="UniProtKB-KW"/>
</dbReference>
<comment type="pathway">
    <text evidence="2">Lipid metabolism; fatty acid reduction for biolumincescence.</text>
</comment>
<sequence>MKHLWQGRAVDSSEALSRLESLDALTHQELDSPLPARVVLHACALVSEDLRRPDSPLRARLGFLDPAAVEALTLALSRRTLEDRLLGELGDRLDPARLRRPDAHRAIYEAWAPVGLLVHIAPGNAPVVGALSVVEGLLTGNLNVLKTASGCHRATVEILSALCRADPTGALARKIIVVSFPSDRRDWQEALCRHADAIAVWGGEEAVAAFSRLAPEGCRVVAWGHRISLAYLSPEAARDDAVLDALAADVCRLEQQACSSPQVVYLDTHSFQEVTALAARLTRRLRQADPAAMQPSEAERAEITTVQRIAELETHLGHTEVLADPAGGWRVMADRRPELAASPLYRSVWVKPLPHRRIGEILRPMRRYLQTAAVAGTPAEVAAASRRLIAAGVTRVTSCGTMIEGYPTEPHDGLYPLQRYSRRVSVRRTEEEYRTVASPDDLLGASISLPPAHSPTIGKPEVQRALAGLPPSAAQLYFQSGGSSGAPALSLFTYRDYNEQMRAVAEGLLAAGFDPSQQRVANLFVGGNMYGGFLSFFTSLEYLGAQQLPISVSTHPDYALIARLTIRHRATALFGMPSHLWRLLRERREELLRYGGIREVYYGGEHFQPAQVAALKEEYGIKVIRSATYGSTDLGPLGYQCTHCTGSVHHLHATLLDLEVLDTNEDHPVPDGEVGRLVFSSRVRAEQRLERYEIGDLGRRVPGRCACGSLVPRLELLGRYGDVFRVGSRSFHYQNFADVLAERCGYAGDTQVRVEWCGDREHVRVLLDADAAPHLEANAAREALIEAVPYLGLSVEEALLSFEAEAVPTSEMERTASSGKLKRVVDER</sequence>
<dbReference type="Gene3D" id="3.40.50.12780">
    <property type="entry name" value="N-terminal domain of ligase-like"/>
    <property type="match status" value="1"/>
</dbReference>
<keyword evidence="11" id="KW-1185">Reference proteome</keyword>
<dbReference type="InterPro" id="IPR008670">
    <property type="entry name" value="CoA_reduct_LuxC"/>
</dbReference>
<organism evidence="10 11">
    <name type="scientific">Corynebacterium lowii</name>
    <dbReference type="NCBI Taxonomy" id="1544413"/>
    <lineage>
        <taxon>Bacteria</taxon>
        <taxon>Bacillati</taxon>
        <taxon>Actinomycetota</taxon>
        <taxon>Actinomycetes</taxon>
        <taxon>Mycobacteriales</taxon>
        <taxon>Corynebacteriaceae</taxon>
        <taxon>Corynebacterium</taxon>
    </lineage>
</organism>
<evidence type="ECO:0000313" key="10">
    <source>
        <dbReference type="EMBL" id="KQB85940.1"/>
    </source>
</evidence>
<feature type="domain" description="AMP-dependent synthetase/ligase" evidence="9">
    <location>
        <begin position="542"/>
        <end position="681"/>
    </location>
</feature>
<evidence type="ECO:0000256" key="1">
    <source>
        <dbReference type="ARBA" id="ARBA00003277"/>
    </source>
</evidence>
<dbReference type="GO" id="GO:0050062">
    <property type="term" value="F:long-chain-fatty-acyl-CoA reductase activity"/>
    <property type="evidence" value="ECO:0007669"/>
    <property type="project" value="UniProtKB-EC"/>
</dbReference>
<dbReference type="InterPro" id="IPR016163">
    <property type="entry name" value="Ald_DH_C"/>
</dbReference>
<dbReference type="Gene3D" id="3.30.300.30">
    <property type="match status" value="1"/>
</dbReference>
<dbReference type="UniPathway" id="UPA00569"/>
<dbReference type="GO" id="GO:0003995">
    <property type="term" value="F:acyl-CoA dehydrogenase activity"/>
    <property type="evidence" value="ECO:0007669"/>
    <property type="project" value="InterPro"/>
</dbReference>
<dbReference type="Proteomes" id="UP000050488">
    <property type="component" value="Unassembled WGS sequence"/>
</dbReference>
<evidence type="ECO:0000256" key="3">
    <source>
        <dbReference type="ARBA" id="ARBA00010915"/>
    </source>
</evidence>
<evidence type="ECO:0000256" key="8">
    <source>
        <dbReference type="ARBA" id="ARBA00049412"/>
    </source>
</evidence>
<dbReference type="InterPro" id="IPR045851">
    <property type="entry name" value="AMP-bd_C_sf"/>
</dbReference>
<comment type="function">
    <text evidence="1">LuxC is the fatty acid reductase enzyme responsible for synthesis of the aldehyde substrate for the luminescent reaction catalyzed by luciferase.</text>
</comment>
<dbReference type="RefSeq" id="WP_055178283.1">
    <property type="nucleotide sequence ID" value="NZ_JAUSQY010000001.1"/>
</dbReference>
<dbReference type="PANTHER" id="PTHR43845">
    <property type="entry name" value="BLR5969 PROTEIN"/>
    <property type="match status" value="1"/>
</dbReference>
<dbReference type="AlphaFoldDB" id="A0A0Q1E0D4"/>
<dbReference type="GO" id="GO:0016874">
    <property type="term" value="F:ligase activity"/>
    <property type="evidence" value="ECO:0007669"/>
    <property type="project" value="UniProtKB-KW"/>
</dbReference>
<dbReference type="SUPFAM" id="SSF53720">
    <property type="entry name" value="ALDH-like"/>
    <property type="match status" value="1"/>
</dbReference>
<comment type="caution">
    <text evidence="10">The sequence shown here is derived from an EMBL/GenBank/DDBJ whole genome shotgun (WGS) entry which is preliminary data.</text>
</comment>
<reference evidence="10 11" key="1">
    <citation type="submission" date="2015-10" db="EMBL/GenBank/DDBJ databases">
        <title>Corynebacteirum lowii and Corynebacterium oculi species nova, derived from human clinical disease and and emended description of Corynebacterium mastiditis.</title>
        <authorList>
            <person name="Bernard K."/>
            <person name="Pacheco A.L."/>
            <person name="Mcdougall C."/>
            <person name="Burtx T."/>
            <person name="Weibe D."/>
            <person name="Tyler S."/>
            <person name="Olson A.B."/>
            <person name="Cnockaert M."/>
            <person name="Eguchi H."/>
            <person name="Kuwahara T."/>
            <person name="Nakayama-Imaohji H."/>
            <person name="Boudewijins M."/>
            <person name="Van Hoecke F."/>
            <person name="Bernier A.-M."/>
            <person name="Vandamme P."/>
        </authorList>
    </citation>
    <scope>NUCLEOTIDE SEQUENCE [LARGE SCALE GENOMIC DNA]</scope>
    <source>
        <strain evidence="10 11">NML 130206</strain>
    </source>
</reference>
<dbReference type="Gene3D" id="3.40.605.10">
    <property type="entry name" value="Aldehyde Dehydrogenase, Chain A, domain 1"/>
    <property type="match status" value="1"/>
</dbReference>
<dbReference type="Pfam" id="PF00501">
    <property type="entry name" value="AMP-binding"/>
    <property type="match status" value="1"/>
</dbReference>
<evidence type="ECO:0000313" key="11">
    <source>
        <dbReference type="Proteomes" id="UP000050488"/>
    </source>
</evidence>
<dbReference type="SUPFAM" id="SSF56801">
    <property type="entry name" value="Acetyl-CoA synthetase-like"/>
    <property type="match status" value="1"/>
</dbReference>
<dbReference type="STRING" id="1544413.Clow_01682"/>
<dbReference type="Gene3D" id="3.40.309.10">
    <property type="entry name" value="Aldehyde Dehydrogenase, Chain A, domain 2"/>
    <property type="match status" value="1"/>
</dbReference>
<dbReference type="Pfam" id="PF05893">
    <property type="entry name" value="LuxC"/>
    <property type="match status" value="1"/>
</dbReference>
<keyword evidence="5" id="KW-0521">NADP</keyword>
<keyword evidence="7" id="KW-0455">Luminescence</keyword>
<keyword evidence="6" id="KW-0560">Oxidoreductase</keyword>
<evidence type="ECO:0000259" key="9">
    <source>
        <dbReference type="Pfam" id="PF00501"/>
    </source>
</evidence>
<dbReference type="InterPro" id="IPR000873">
    <property type="entry name" value="AMP-dep_synth/lig_dom"/>
</dbReference>
<dbReference type="InterPro" id="IPR016162">
    <property type="entry name" value="Ald_DH_N"/>
</dbReference>
<protein>
    <recommendedName>
        <fullName evidence="4">long-chain-fatty-acyl-CoA reductase</fullName>
        <ecNumber evidence="4">1.2.1.50</ecNumber>
    </recommendedName>
</protein>
<dbReference type="InterPro" id="IPR016161">
    <property type="entry name" value="Ald_DH/histidinol_DH"/>
</dbReference>
<dbReference type="InterPro" id="IPR042099">
    <property type="entry name" value="ANL_N_sf"/>
</dbReference>
<gene>
    <name evidence="10" type="ORF">Clow_01682</name>
</gene>
<name>A0A0Q1E0D4_9CORY</name>
<evidence type="ECO:0000256" key="7">
    <source>
        <dbReference type="ARBA" id="ARBA00023223"/>
    </source>
</evidence>
<accession>A0A0Q1E0D4</accession>
<dbReference type="PANTHER" id="PTHR43845:SF1">
    <property type="entry name" value="BLR5969 PROTEIN"/>
    <property type="match status" value="1"/>
</dbReference>
<comment type="similarity">
    <text evidence="3">Belongs to the LuxC family.</text>
</comment>